<reference evidence="8 9" key="1">
    <citation type="journal article" date="2013" name="Nature">
        <title>Insights into bilaterian evolution from three spiralian genomes.</title>
        <authorList>
            <person name="Simakov O."/>
            <person name="Marletaz F."/>
            <person name="Cho S.J."/>
            <person name="Edsinger-Gonzales E."/>
            <person name="Havlak P."/>
            <person name="Hellsten U."/>
            <person name="Kuo D.H."/>
            <person name="Larsson T."/>
            <person name="Lv J."/>
            <person name="Arendt D."/>
            <person name="Savage R."/>
            <person name="Osoegawa K."/>
            <person name="de Jong P."/>
            <person name="Grimwood J."/>
            <person name="Chapman J.A."/>
            <person name="Shapiro H."/>
            <person name="Aerts A."/>
            <person name="Otillar R.P."/>
            <person name="Terry A.Y."/>
            <person name="Boore J.L."/>
            <person name="Grigoriev I.V."/>
            <person name="Lindberg D.R."/>
            <person name="Seaver E.C."/>
            <person name="Weisblat D.A."/>
            <person name="Putnam N.H."/>
            <person name="Rokhsar D.S."/>
        </authorList>
    </citation>
    <scope>NUCLEOTIDE SEQUENCE [LARGE SCALE GENOMIC DNA]</scope>
</reference>
<dbReference type="PANTHER" id="PTHR11177">
    <property type="entry name" value="CHITINASE"/>
    <property type="match status" value="1"/>
</dbReference>
<dbReference type="Gene3D" id="3.10.50.10">
    <property type="match status" value="1"/>
</dbReference>
<dbReference type="STRING" id="225164.V3Z564"/>
<dbReference type="GO" id="GO:0008061">
    <property type="term" value="F:chitin binding"/>
    <property type="evidence" value="ECO:0007669"/>
    <property type="project" value="InterPro"/>
</dbReference>
<dbReference type="FunFam" id="3.10.50.10:FF:000001">
    <property type="entry name" value="Chitinase 3-like 1"/>
    <property type="match status" value="1"/>
</dbReference>
<dbReference type="InterPro" id="IPR011583">
    <property type="entry name" value="Chitinase_II/V-like_cat"/>
</dbReference>
<evidence type="ECO:0000256" key="5">
    <source>
        <dbReference type="RuleBase" id="RU000489"/>
    </source>
</evidence>
<keyword evidence="9" id="KW-1185">Reference proteome</keyword>
<evidence type="ECO:0000256" key="2">
    <source>
        <dbReference type="ARBA" id="ARBA00022801"/>
    </source>
</evidence>
<keyword evidence="2 5" id="KW-0378">Hydrolase</keyword>
<evidence type="ECO:0000256" key="6">
    <source>
        <dbReference type="RuleBase" id="RU004453"/>
    </source>
</evidence>
<name>V3Z564_LOTGI</name>
<dbReference type="InterPro" id="IPR017853">
    <property type="entry name" value="GH"/>
</dbReference>
<dbReference type="InterPro" id="IPR001223">
    <property type="entry name" value="Glyco_hydro18_cat"/>
</dbReference>
<dbReference type="Pfam" id="PF00704">
    <property type="entry name" value="Glyco_hydro_18"/>
    <property type="match status" value="1"/>
</dbReference>
<dbReference type="OrthoDB" id="76388at2759"/>
<dbReference type="InterPro" id="IPR001579">
    <property type="entry name" value="Glyco_hydro_18_chit_AS"/>
</dbReference>
<evidence type="ECO:0000256" key="4">
    <source>
        <dbReference type="ARBA" id="ARBA00023295"/>
    </source>
</evidence>
<protein>
    <recommendedName>
        <fullName evidence="7">GH18 domain-containing protein</fullName>
    </recommendedName>
</protein>
<dbReference type="InterPro" id="IPR029070">
    <property type="entry name" value="Chitinase_insertion_sf"/>
</dbReference>
<keyword evidence="1" id="KW-0732">Signal</keyword>
<dbReference type="PANTHER" id="PTHR11177:SF317">
    <property type="entry name" value="CHITINASE 12-RELATED"/>
    <property type="match status" value="1"/>
</dbReference>
<dbReference type="InterPro" id="IPR050314">
    <property type="entry name" value="Glycosyl_Hydrlase_18"/>
</dbReference>
<proteinExistence type="inferred from homology"/>
<keyword evidence="3" id="KW-1015">Disulfide bond</keyword>
<dbReference type="GO" id="GO:0006032">
    <property type="term" value="P:chitin catabolic process"/>
    <property type="evidence" value="ECO:0007669"/>
    <property type="project" value="TreeGrafter"/>
</dbReference>
<evidence type="ECO:0000313" key="8">
    <source>
        <dbReference type="EMBL" id="ESO85838.1"/>
    </source>
</evidence>
<comment type="similarity">
    <text evidence="6">Belongs to the glycosyl hydrolase 18 family.</text>
</comment>
<dbReference type="RefSeq" id="XP_009063567.1">
    <property type="nucleotide sequence ID" value="XM_009065319.1"/>
</dbReference>
<evidence type="ECO:0000256" key="1">
    <source>
        <dbReference type="ARBA" id="ARBA00022729"/>
    </source>
</evidence>
<organism evidence="8 9">
    <name type="scientific">Lottia gigantea</name>
    <name type="common">Giant owl limpet</name>
    <dbReference type="NCBI Taxonomy" id="225164"/>
    <lineage>
        <taxon>Eukaryota</taxon>
        <taxon>Metazoa</taxon>
        <taxon>Spiralia</taxon>
        <taxon>Lophotrochozoa</taxon>
        <taxon>Mollusca</taxon>
        <taxon>Gastropoda</taxon>
        <taxon>Patellogastropoda</taxon>
        <taxon>Lottioidea</taxon>
        <taxon>Lottiidae</taxon>
        <taxon>Lottia</taxon>
    </lineage>
</organism>
<dbReference type="KEGG" id="lgi:LOTGIDRAFT_130278"/>
<evidence type="ECO:0000313" key="9">
    <source>
        <dbReference type="Proteomes" id="UP000030746"/>
    </source>
</evidence>
<dbReference type="Gene3D" id="3.20.20.80">
    <property type="entry name" value="Glycosidases"/>
    <property type="match status" value="1"/>
</dbReference>
<feature type="domain" description="GH18" evidence="7">
    <location>
        <begin position="1"/>
        <end position="371"/>
    </location>
</feature>
<dbReference type="FunFam" id="3.20.20.80:FF:000007">
    <property type="entry name" value="Acidic mammalian chitinase"/>
    <property type="match status" value="1"/>
</dbReference>
<dbReference type="OMA" id="TMPTDKP"/>
<dbReference type="PROSITE" id="PS51910">
    <property type="entry name" value="GH18_2"/>
    <property type="match status" value="1"/>
</dbReference>
<accession>V3Z564</accession>
<keyword evidence="4 5" id="KW-0326">Glycosidase</keyword>
<dbReference type="SMART" id="SM00636">
    <property type="entry name" value="Glyco_18"/>
    <property type="match status" value="1"/>
</dbReference>
<dbReference type="GO" id="GO:0005576">
    <property type="term" value="C:extracellular region"/>
    <property type="evidence" value="ECO:0007669"/>
    <property type="project" value="TreeGrafter"/>
</dbReference>
<dbReference type="PROSITE" id="PS01095">
    <property type="entry name" value="GH18_1"/>
    <property type="match status" value="1"/>
</dbReference>
<dbReference type="SUPFAM" id="SSF51445">
    <property type="entry name" value="(Trans)glycosidases"/>
    <property type="match status" value="1"/>
</dbReference>
<dbReference type="EMBL" id="KB203251">
    <property type="protein sequence ID" value="ESO85838.1"/>
    <property type="molecule type" value="Genomic_DNA"/>
</dbReference>
<dbReference type="HOGENOM" id="CLU_002833_3_1_1"/>
<gene>
    <name evidence="8" type="ORF">LOTGIDRAFT_130278</name>
</gene>
<dbReference type="AlphaFoldDB" id="V3Z564"/>
<feature type="non-terminal residue" evidence="8">
    <location>
        <position position="1"/>
    </location>
</feature>
<dbReference type="GO" id="GO:0004568">
    <property type="term" value="F:chitinase activity"/>
    <property type="evidence" value="ECO:0007669"/>
    <property type="project" value="UniProtKB-ARBA"/>
</dbReference>
<dbReference type="CTD" id="20233057"/>
<dbReference type="SUPFAM" id="SSF54556">
    <property type="entry name" value="Chitinase insertion domain"/>
    <property type="match status" value="1"/>
</dbReference>
<dbReference type="CDD" id="cd02872">
    <property type="entry name" value="GH18_chitolectin_chitotriosidase"/>
    <property type="match status" value="1"/>
</dbReference>
<evidence type="ECO:0000256" key="3">
    <source>
        <dbReference type="ARBA" id="ARBA00023157"/>
    </source>
</evidence>
<dbReference type="Proteomes" id="UP000030746">
    <property type="component" value="Unassembled WGS sequence"/>
</dbReference>
<sequence>VCYHTNWSQYRPGLGKFKPRNIDASLCSHIIYAFAKMVGNNLKAFEWNDESTDWMVGLYAEFTSLKKSHPGLKTMLAVGGWNMGSASFTAMVSSSANRQAFAKSTVQFLRKRNFDGLDLDWEYPANRGSPPQDKSHFTELVQTLQAAFAADAQSSGKPKLILSAAVAAGKPNIDTAYDVPAISKQLDFINLMTYDLHGSWETFTGHNAPLYPRSDETGDQKNLNVDWAANYWVQKGAPKNKLNIGIDLYGRAFTLKNAANNKPGDATTGPGQAGQFTREKGFLSYYEICALQKSGGQVHMIQEQQVPYIVKGNQWIGYDDPTSIKNKIAYVKDKGFGGIMVWALDLDDFQGTCGQGKYPLMQAINQECGSSSTGHQ</sequence>
<dbReference type="GO" id="GO:0005975">
    <property type="term" value="P:carbohydrate metabolic process"/>
    <property type="evidence" value="ECO:0007669"/>
    <property type="project" value="InterPro"/>
</dbReference>
<dbReference type="GeneID" id="20233057"/>
<evidence type="ECO:0000259" key="7">
    <source>
        <dbReference type="PROSITE" id="PS51910"/>
    </source>
</evidence>